<evidence type="ECO:0000256" key="2">
    <source>
        <dbReference type="ARBA" id="ARBA00009695"/>
    </source>
</evidence>
<evidence type="ECO:0000256" key="4">
    <source>
        <dbReference type="ARBA" id="ARBA00022490"/>
    </source>
</evidence>
<proteinExistence type="inferred from homology"/>
<dbReference type="RefSeq" id="WP_186970273.1">
    <property type="nucleotide sequence ID" value="NZ_JACOPK010000008.1"/>
</dbReference>
<evidence type="ECO:0000259" key="7">
    <source>
        <dbReference type="Pfam" id="PF21981"/>
    </source>
</evidence>
<evidence type="ECO:0000259" key="6">
    <source>
        <dbReference type="Pfam" id="PF02631"/>
    </source>
</evidence>
<dbReference type="PANTHER" id="PTHR33602:SF1">
    <property type="entry name" value="REGULATORY PROTEIN RECX FAMILY PROTEIN"/>
    <property type="match status" value="1"/>
</dbReference>
<dbReference type="InterPro" id="IPR053925">
    <property type="entry name" value="RecX_HTH_3rd"/>
</dbReference>
<accession>A0ABR7GP69</accession>
<dbReference type="Proteomes" id="UP000641741">
    <property type="component" value="Unassembled WGS sequence"/>
</dbReference>
<comment type="similarity">
    <text evidence="2 5">Belongs to the RecX family.</text>
</comment>
<protein>
    <recommendedName>
        <fullName evidence="3 5">Regulatory protein RecX</fullName>
    </recommendedName>
</protein>
<evidence type="ECO:0000256" key="5">
    <source>
        <dbReference type="HAMAP-Rule" id="MF_01114"/>
    </source>
</evidence>
<evidence type="ECO:0000256" key="3">
    <source>
        <dbReference type="ARBA" id="ARBA00018111"/>
    </source>
</evidence>
<organism evidence="9 10">
    <name type="scientific">Agathobaculum hominis</name>
    <dbReference type="NCBI Taxonomy" id="2763014"/>
    <lineage>
        <taxon>Bacteria</taxon>
        <taxon>Bacillati</taxon>
        <taxon>Bacillota</taxon>
        <taxon>Clostridia</taxon>
        <taxon>Eubacteriales</taxon>
        <taxon>Butyricicoccaceae</taxon>
        <taxon>Agathobaculum</taxon>
    </lineage>
</organism>
<dbReference type="PANTHER" id="PTHR33602">
    <property type="entry name" value="REGULATORY PROTEIN RECX FAMILY PROTEIN"/>
    <property type="match status" value="1"/>
</dbReference>
<dbReference type="InterPro" id="IPR036388">
    <property type="entry name" value="WH-like_DNA-bd_sf"/>
</dbReference>
<evidence type="ECO:0000259" key="8">
    <source>
        <dbReference type="Pfam" id="PF21982"/>
    </source>
</evidence>
<dbReference type="InterPro" id="IPR053926">
    <property type="entry name" value="RecX_HTH_1st"/>
</dbReference>
<dbReference type="InterPro" id="IPR053924">
    <property type="entry name" value="RecX_HTH_2nd"/>
</dbReference>
<dbReference type="Gene3D" id="1.10.10.10">
    <property type="entry name" value="Winged helix-like DNA-binding domain superfamily/Winged helix DNA-binding domain"/>
    <property type="match status" value="3"/>
</dbReference>
<evidence type="ECO:0000256" key="1">
    <source>
        <dbReference type="ARBA" id="ARBA00004496"/>
    </source>
</evidence>
<dbReference type="InterPro" id="IPR003783">
    <property type="entry name" value="Regulatory_RecX"/>
</dbReference>
<sequence length="155" mass="17338">MSEDKYRAALDAAAKQLSCRALSTKMLRGKLLAKGHDEEATDYALAWLTERSLLSDGQFAESVVRSYARRGYGAVRIRQELSRRGISREDADAAMELFSPALPQMLSLLEKRLHGDLSDRKEVDKAVAALQRRGFSWSDIKNALEEYGASLDIDE</sequence>
<reference evidence="9 10" key="1">
    <citation type="submission" date="2020-08" db="EMBL/GenBank/DDBJ databases">
        <title>Genome public.</title>
        <authorList>
            <person name="Liu C."/>
            <person name="Sun Q."/>
        </authorList>
    </citation>
    <scope>NUCLEOTIDE SEQUENCE [LARGE SCALE GENOMIC DNA]</scope>
    <source>
        <strain evidence="9 10">M2</strain>
    </source>
</reference>
<evidence type="ECO:0000313" key="9">
    <source>
        <dbReference type="EMBL" id="MBC5696115.1"/>
    </source>
</evidence>
<comment type="subcellular location">
    <subcellularLocation>
        <location evidence="1 5">Cytoplasm</location>
    </subcellularLocation>
</comment>
<name>A0ABR7GP69_9FIRM</name>
<evidence type="ECO:0000313" key="10">
    <source>
        <dbReference type="Proteomes" id="UP000641741"/>
    </source>
</evidence>
<dbReference type="Pfam" id="PF02631">
    <property type="entry name" value="RecX_HTH2"/>
    <property type="match status" value="1"/>
</dbReference>
<comment type="function">
    <text evidence="5">Modulates RecA activity.</text>
</comment>
<dbReference type="Pfam" id="PF21981">
    <property type="entry name" value="RecX_HTH3"/>
    <property type="match status" value="1"/>
</dbReference>
<feature type="domain" description="RecX second three-helical" evidence="6">
    <location>
        <begin position="55"/>
        <end position="95"/>
    </location>
</feature>
<keyword evidence="4 5" id="KW-0963">Cytoplasm</keyword>
<dbReference type="EMBL" id="JACOPK010000008">
    <property type="protein sequence ID" value="MBC5696115.1"/>
    <property type="molecule type" value="Genomic_DNA"/>
</dbReference>
<dbReference type="Pfam" id="PF21982">
    <property type="entry name" value="RecX_HTH1"/>
    <property type="match status" value="1"/>
</dbReference>
<gene>
    <name evidence="5" type="primary">recX</name>
    <name evidence="9" type="ORF">H8S02_09175</name>
</gene>
<keyword evidence="10" id="KW-1185">Reference proteome</keyword>
<comment type="caution">
    <text evidence="9">The sequence shown here is derived from an EMBL/GenBank/DDBJ whole genome shotgun (WGS) entry which is preliminary data.</text>
</comment>
<feature type="domain" description="RecX third three-helical" evidence="7">
    <location>
        <begin position="107"/>
        <end position="144"/>
    </location>
</feature>
<dbReference type="HAMAP" id="MF_01114">
    <property type="entry name" value="RecX"/>
    <property type="match status" value="1"/>
</dbReference>
<feature type="domain" description="RecX first three-helical" evidence="8">
    <location>
        <begin position="9"/>
        <end position="48"/>
    </location>
</feature>